<organism evidence="2 3">
    <name type="scientific">Cercophora scortea</name>
    <dbReference type="NCBI Taxonomy" id="314031"/>
    <lineage>
        <taxon>Eukaryota</taxon>
        <taxon>Fungi</taxon>
        <taxon>Dikarya</taxon>
        <taxon>Ascomycota</taxon>
        <taxon>Pezizomycotina</taxon>
        <taxon>Sordariomycetes</taxon>
        <taxon>Sordariomycetidae</taxon>
        <taxon>Sordariales</taxon>
        <taxon>Lasiosphaeriaceae</taxon>
        <taxon>Cercophora</taxon>
    </lineage>
</organism>
<evidence type="ECO:0000256" key="1">
    <source>
        <dbReference type="SAM" id="Phobius"/>
    </source>
</evidence>
<keyword evidence="1" id="KW-0472">Membrane</keyword>
<evidence type="ECO:0000313" key="2">
    <source>
        <dbReference type="EMBL" id="KAK3320875.1"/>
    </source>
</evidence>
<dbReference type="EMBL" id="JAUEPO010000005">
    <property type="protein sequence ID" value="KAK3320875.1"/>
    <property type="molecule type" value="Genomic_DNA"/>
</dbReference>
<keyword evidence="1" id="KW-0812">Transmembrane</keyword>
<accession>A0AAE0I9C6</accession>
<sequence length="116" mass="13354">MSSPWFRFVVYYSLDRYDGLDGHRIPCSEIYFDEHHKIPLLVCVLSSLLLNGAWACVFRNHSAGCSGLFVLVGSLWHLLSLPWVYITSRVIVIFWWLDGSHTVDSRKHGLLSRSDD</sequence>
<feature type="transmembrane region" description="Helical" evidence="1">
    <location>
        <begin position="38"/>
        <end position="57"/>
    </location>
</feature>
<keyword evidence="3" id="KW-1185">Reference proteome</keyword>
<name>A0AAE0I9C6_9PEZI</name>
<reference evidence="2" key="2">
    <citation type="submission" date="2023-06" db="EMBL/GenBank/DDBJ databases">
        <authorList>
            <consortium name="Lawrence Berkeley National Laboratory"/>
            <person name="Haridas S."/>
            <person name="Hensen N."/>
            <person name="Bonometti L."/>
            <person name="Westerberg I."/>
            <person name="Brannstrom I.O."/>
            <person name="Guillou S."/>
            <person name="Cros-Aarteil S."/>
            <person name="Calhoun S."/>
            <person name="Kuo A."/>
            <person name="Mondo S."/>
            <person name="Pangilinan J."/>
            <person name="Riley R."/>
            <person name="Labutti K."/>
            <person name="Andreopoulos B."/>
            <person name="Lipzen A."/>
            <person name="Chen C."/>
            <person name="Yanf M."/>
            <person name="Daum C."/>
            <person name="Ng V."/>
            <person name="Clum A."/>
            <person name="Steindorff A."/>
            <person name="Ohm R."/>
            <person name="Martin F."/>
            <person name="Silar P."/>
            <person name="Natvig D."/>
            <person name="Lalanne C."/>
            <person name="Gautier V."/>
            <person name="Ament-Velasquez S.L."/>
            <person name="Kruys A."/>
            <person name="Hutchinson M.I."/>
            <person name="Powell A.J."/>
            <person name="Barry K."/>
            <person name="Miller A.N."/>
            <person name="Grigoriev I.V."/>
            <person name="Debuchy R."/>
            <person name="Gladieux P."/>
            <person name="Thoren M.H."/>
            <person name="Johannesson H."/>
        </authorList>
    </citation>
    <scope>NUCLEOTIDE SEQUENCE</scope>
    <source>
        <strain evidence="2">SMH4131-1</strain>
    </source>
</reference>
<dbReference type="AlphaFoldDB" id="A0AAE0I9C6"/>
<protein>
    <submittedName>
        <fullName evidence="2">Uncharacterized protein</fullName>
    </submittedName>
</protein>
<evidence type="ECO:0000313" key="3">
    <source>
        <dbReference type="Proteomes" id="UP001286456"/>
    </source>
</evidence>
<dbReference type="Proteomes" id="UP001286456">
    <property type="component" value="Unassembled WGS sequence"/>
</dbReference>
<gene>
    <name evidence="2" type="ORF">B0T19DRAFT_430806</name>
</gene>
<comment type="caution">
    <text evidence="2">The sequence shown here is derived from an EMBL/GenBank/DDBJ whole genome shotgun (WGS) entry which is preliminary data.</text>
</comment>
<keyword evidence="1" id="KW-1133">Transmembrane helix</keyword>
<proteinExistence type="predicted"/>
<reference evidence="2" key="1">
    <citation type="journal article" date="2023" name="Mol. Phylogenet. Evol.">
        <title>Genome-scale phylogeny and comparative genomics of the fungal order Sordariales.</title>
        <authorList>
            <person name="Hensen N."/>
            <person name="Bonometti L."/>
            <person name="Westerberg I."/>
            <person name="Brannstrom I.O."/>
            <person name="Guillou S."/>
            <person name="Cros-Aarteil S."/>
            <person name="Calhoun S."/>
            <person name="Haridas S."/>
            <person name="Kuo A."/>
            <person name="Mondo S."/>
            <person name="Pangilinan J."/>
            <person name="Riley R."/>
            <person name="LaButti K."/>
            <person name="Andreopoulos B."/>
            <person name="Lipzen A."/>
            <person name="Chen C."/>
            <person name="Yan M."/>
            <person name="Daum C."/>
            <person name="Ng V."/>
            <person name="Clum A."/>
            <person name="Steindorff A."/>
            <person name="Ohm R.A."/>
            <person name="Martin F."/>
            <person name="Silar P."/>
            <person name="Natvig D.O."/>
            <person name="Lalanne C."/>
            <person name="Gautier V."/>
            <person name="Ament-Velasquez S.L."/>
            <person name="Kruys A."/>
            <person name="Hutchinson M.I."/>
            <person name="Powell A.J."/>
            <person name="Barry K."/>
            <person name="Miller A.N."/>
            <person name="Grigoriev I.V."/>
            <person name="Debuchy R."/>
            <person name="Gladieux P."/>
            <person name="Hiltunen Thoren M."/>
            <person name="Johannesson H."/>
        </authorList>
    </citation>
    <scope>NUCLEOTIDE SEQUENCE</scope>
    <source>
        <strain evidence="2">SMH4131-1</strain>
    </source>
</reference>
<feature type="transmembrane region" description="Helical" evidence="1">
    <location>
        <begin position="69"/>
        <end position="97"/>
    </location>
</feature>